<dbReference type="GO" id="GO:0005813">
    <property type="term" value="C:centrosome"/>
    <property type="evidence" value="ECO:0007669"/>
    <property type="project" value="TreeGrafter"/>
</dbReference>
<name>Q4RDB7_TETNG</name>
<dbReference type="EMBL" id="CAAE01016913">
    <property type="protein sequence ID" value="CAG13615.1"/>
    <property type="molecule type" value="Genomic_DNA"/>
</dbReference>
<dbReference type="GO" id="GO:0036064">
    <property type="term" value="C:ciliary basal body"/>
    <property type="evidence" value="ECO:0007669"/>
    <property type="project" value="TreeGrafter"/>
</dbReference>
<reference evidence="1" key="2">
    <citation type="submission" date="2004-02" db="EMBL/GenBank/DDBJ databases">
        <authorList>
            <consortium name="Genoscope"/>
            <consortium name="Whitehead Institute Centre for Genome Research"/>
        </authorList>
    </citation>
    <scope>NUCLEOTIDE SEQUENCE</scope>
</reference>
<dbReference type="PANTHER" id="PTHR24110">
    <property type="entry name" value="CENTROSOMAL PROTEIN OF 78 KDA"/>
    <property type="match status" value="1"/>
</dbReference>
<evidence type="ECO:0000313" key="1">
    <source>
        <dbReference type="EMBL" id="CAG13615.1"/>
    </source>
</evidence>
<dbReference type="PANTHER" id="PTHR24110:SF3">
    <property type="entry name" value="CENTROSOMAL PROTEIN OF 78 KDA"/>
    <property type="match status" value="1"/>
</dbReference>
<dbReference type="AlphaFoldDB" id="Q4RDB7"/>
<organism evidence="1">
    <name type="scientific">Tetraodon nigroviridis</name>
    <name type="common">Spotted green pufferfish</name>
    <name type="synonym">Chelonodon nigroviridis</name>
    <dbReference type="NCBI Taxonomy" id="99883"/>
    <lineage>
        <taxon>Eukaryota</taxon>
        <taxon>Metazoa</taxon>
        <taxon>Chordata</taxon>
        <taxon>Craniata</taxon>
        <taxon>Vertebrata</taxon>
        <taxon>Euteleostomi</taxon>
        <taxon>Actinopterygii</taxon>
        <taxon>Neopterygii</taxon>
        <taxon>Teleostei</taxon>
        <taxon>Neoteleostei</taxon>
        <taxon>Acanthomorphata</taxon>
        <taxon>Eupercaria</taxon>
        <taxon>Tetraodontiformes</taxon>
        <taxon>Tetradontoidea</taxon>
        <taxon>Tetraodontidae</taxon>
        <taxon>Tetraodon</taxon>
    </lineage>
</organism>
<proteinExistence type="predicted"/>
<dbReference type="OrthoDB" id="78308at2759"/>
<accession>Q4RDB7</accession>
<sequence length="134" mass="15304">DHAQIQQRGARDFLEHYETACAKQGSMPLPAVKMHLDKEMLDFNGDRVTFPDWAPILSSICINKHLQHIAISSTYHPYLAAGASDRYCKTNVKKVRAVRSKEMTWKLCKALRECLTISSKLKTLHLNGLPLRER</sequence>
<reference evidence="1" key="1">
    <citation type="journal article" date="2004" name="Nature">
        <title>Genome duplication in the teleost fish Tetraodon nigroviridis reveals the early vertebrate proto-karyotype.</title>
        <authorList>
            <person name="Jaillon O."/>
            <person name="Aury J.-M."/>
            <person name="Brunet F."/>
            <person name="Petit J.-L."/>
            <person name="Stange-Thomann N."/>
            <person name="Mauceli E."/>
            <person name="Bouneau L."/>
            <person name="Fischer C."/>
            <person name="Ozouf-Costaz C."/>
            <person name="Bernot A."/>
            <person name="Nicaud S."/>
            <person name="Jaffe D."/>
            <person name="Fisher S."/>
            <person name="Lutfalla G."/>
            <person name="Dossat C."/>
            <person name="Segurens B."/>
            <person name="Dasilva C."/>
            <person name="Salanoubat M."/>
            <person name="Levy M."/>
            <person name="Boudet N."/>
            <person name="Castellano S."/>
            <person name="Anthouard V."/>
            <person name="Jubin C."/>
            <person name="Castelli V."/>
            <person name="Katinka M."/>
            <person name="Vacherie B."/>
            <person name="Biemont C."/>
            <person name="Skalli Z."/>
            <person name="Cattolico L."/>
            <person name="Poulain J."/>
            <person name="De Berardinis V."/>
            <person name="Cruaud C."/>
            <person name="Duprat S."/>
            <person name="Brottier P."/>
            <person name="Coutanceau J.-P."/>
            <person name="Gouzy J."/>
            <person name="Parra G."/>
            <person name="Lardier G."/>
            <person name="Chapple C."/>
            <person name="McKernan K.J."/>
            <person name="McEwan P."/>
            <person name="Bosak S."/>
            <person name="Kellis M."/>
            <person name="Volff J.-N."/>
            <person name="Guigo R."/>
            <person name="Zody M.C."/>
            <person name="Mesirov J."/>
            <person name="Lindblad-Toh K."/>
            <person name="Birren B."/>
            <person name="Nusbaum C."/>
            <person name="Kahn D."/>
            <person name="Robinson-Rechavi M."/>
            <person name="Laudet V."/>
            <person name="Schachter V."/>
            <person name="Quetier F."/>
            <person name="Saurin W."/>
            <person name="Scarpelli C."/>
            <person name="Wincker P."/>
            <person name="Lander E.S."/>
            <person name="Weissenbach J."/>
            <person name="Roest Crollius H."/>
        </authorList>
    </citation>
    <scope>NUCLEOTIDE SEQUENCE [LARGE SCALE GENOMIC DNA]</scope>
</reference>
<feature type="non-terminal residue" evidence="1">
    <location>
        <position position="1"/>
    </location>
</feature>
<dbReference type="InterPro" id="IPR032675">
    <property type="entry name" value="LRR_dom_sf"/>
</dbReference>
<dbReference type="GO" id="GO:0044782">
    <property type="term" value="P:cilium organization"/>
    <property type="evidence" value="ECO:0007669"/>
    <property type="project" value="TreeGrafter"/>
</dbReference>
<feature type="non-terminal residue" evidence="1">
    <location>
        <position position="134"/>
    </location>
</feature>
<protein>
    <submittedName>
        <fullName evidence="1">Chromosome undetermined SCAF16913, whole genome shotgun sequence</fullName>
    </submittedName>
</protein>
<dbReference type="Gene3D" id="3.80.10.10">
    <property type="entry name" value="Ribonuclease Inhibitor"/>
    <property type="match status" value="1"/>
</dbReference>
<dbReference type="KEGG" id="tng:GSTEN00036259G001"/>
<gene>
    <name evidence="1" type="ORF">GSTENG00036259001</name>
</gene>